<dbReference type="Gene3D" id="1.20.140.40">
    <property type="entry name" value="Invertase/pectin methylesterase inhibitor family protein"/>
    <property type="match status" value="1"/>
</dbReference>
<keyword evidence="2" id="KW-1185">Reference proteome</keyword>
<dbReference type="AlphaFoldDB" id="A0A6P6SNB0"/>
<protein>
    <recommendedName>
        <fullName evidence="1">Pectinesterase inhibitor domain-containing protein</fullName>
    </recommendedName>
</protein>
<accession>A0A6P6SNB0</accession>
<dbReference type="Proteomes" id="UP001652660">
    <property type="component" value="Chromosome 6c"/>
</dbReference>
<evidence type="ECO:0000313" key="3">
    <source>
        <dbReference type="RefSeq" id="XP_027067356.1"/>
    </source>
</evidence>
<dbReference type="GO" id="GO:0004857">
    <property type="term" value="F:enzyme inhibitor activity"/>
    <property type="evidence" value="ECO:0007669"/>
    <property type="project" value="InterPro"/>
</dbReference>
<evidence type="ECO:0000259" key="1">
    <source>
        <dbReference type="SMART" id="SM00856"/>
    </source>
</evidence>
<dbReference type="NCBIfam" id="TIGR01614">
    <property type="entry name" value="PME_inhib"/>
    <property type="match status" value="1"/>
</dbReference>
<dbReference type="InterPro" id="IPR035513">
    <property type="entry name" value="Invertase/methylesterase_inhib"/>
</dbReference>
<dbReference type="SMART" id="SM00856">
    <property type="entry name" value="PMEI"/>
    <property type="match status" value="1"/>
</dbReference>
<dbReference type="RefSeq" id="XP_027067356.1">
    <property type="nucleotide sequence ID" value="XM_027211555.1"/>
</dbReference>
<dbReference type="SUPFAM" id="SSF101148">
    <property type="entry name" value="Plant invertase/pectin methylesterase inhibitor"/>
    <property type="match status" value="1"/>
</dbReference>
<reference evidence="3" key="2">
    <citation type="submission" date="2025-08" db="UniProtKB">
        <authorList>
            <consortium name="RefSeq"/>
        </authorList>
    </citation>
    <scope>IDENTIFICATION</scope>
    <source>
        <tissue evidence="3">Leaves</tissue>
    </source>
</reference>
<name>A0A6P6SNB0_COFAR</name>
<gene>
    <name evidence="3" type="primary">LOC113692958</name>
</gene>
<dbReference type="GeneID" id="113692958"/>
<dbReference type="InterPro" id="IPR006501">
    <property type="entry name" value="Pectinesterase_inhib_dom"/>
</dbReference>
<evidence type="ECO:0000313" key="2">
    <source>
        <dbReference type="Proteomes" id="UP001652660"/>
    </source>
</evidence>
<feature type="domain" description="Pectinesterase inhibitor" evidence="1">
    <location>
        <begin position="27"/>
        <end position="171"/>
    </location>
</feature>
<dbReference type="OrthoDB" id="764172at2759"/>
<sequence length="176" mass="20092">MEAILLLHPSDSSMCLMAAQYIQTISSDEALVDYICSKTPEYAYCQICFSQDEHRYERDKRGLALLAISCCQSQSDSVLIDLEAYQRNSTDTGFKETCRSCQIYVKSALLNILNAKIYCNHGRYHEASAVIHNAIRDHQRCLKRIGSKQIPPVFDGEFFLLKGFYRVARAILLHIK</sequence>
<reference evidence="2" key="1">
    <citation type="journal article" date="2025" name="Foods">
        <title>Unveiling the Microbial Signatures of Arabica Coffee Cherries: Insights into Ripeness Specific Diversity, Functional Traits, and Implications for Quality and Safety.</title>
        <authorList>
            <consortium name="RefSeq"/>
            <person name="Tenea G.N."/>
            <person name="Cifuentes V."/>
            <person name="Reyes P."/>
            <person name="Cevallos-Vallejos M."/>
        </authorList>
    </citation>
    <scope>NUCLEOTIDE SEQUENCE [LARGE SCALE GENOMIC DNA]</scope>
</reference>
<organism evidence="2 3">
    <name type="scientific">Coffea arabica</name>
    <name type="common">Arabian coffee</name>
    <dbReference type="NCBI Taxonomy" id="13443"/>
    <lineage>
        <taxon>Eukaryota</taxon>
        <taxon>Viridiplantae</taxon>
        <taxon>Streptophyta</taxon>
        <taxon>Embryophyta</taxon>
        <taxon>Tracheophyta</taxon>
        <taxon>Spermatophyta</taxon>
        <taxon>Magnoliopsida</taxon>
        <taxon>eudicotyledons</taxon>
        <taxon>Gunneridae</taxon>
        <taxon>Pentapetalae</taxon>
        <taxon>asterids</taxon>
        <taxon>lamiids</taxon>
        <taxon>Gentianales</taxon>
        <taxon>Rubiaceae</taxon>
        <taxon>Ixoroideae</taxon>
        <taxon>Gardenieae complex</taxon>
        <taxon>Bertiereae - Coffeeae clade</taxon>
        <taxon>Coffeeae</taxon>
        <taxon>Coffea</taxon>
    </lineage>
</organism>
<proteinExistence type="predicted"/>